<evidence type="ECO:0000256" key="2">
    <source>
        <dbReference type="SAM" id="MobiDB-lite"/>
    </source>
</evidence>
<evidence type="ECO:0000256" key="1">
    <source>
        <dbReference type="SAM" id="Coils"/>
    </source>
</evidence>
<reference evidence="3" key="2">
    <citation type="submission" date="2005-04" db="EMBL/GenBank/DDBJ databases">
        <authorList>
            <person name="Buell C.R."/>
            <person name="Wing R.A."/>
            <person name="McCombie W.A."/>
            <person name="Ouyang S."/>
        </authorList>
    </citation>
    <scope>NUCLEOTIDE SEQUENCE</scope>
</reference>
<dbReference type="EMBL" id="DP000010">
    <property type="protein sequence ID" value="ABA93570.1"/>
    <property type="molecule type" value="Genomic_DNA"/>
</dbReference>
<organism evidence="3">
    <name type="scientific">Oryza sativa subsp. japonica</name>
    <name type="common">Rice</name>
    <dbReference type="NCBI Taxonomy" id="39947"/>
    <lineage>
        <taxon>Eukaryota</taxon>
        <taxon>Viridiplantae</taxon>
        <taxon>Streptophyta</taxon>
        <taxon>Embryophyta</taxon>
        <taxon>Tracheophyta</taxon>
        <taxon>Spermatophyta</taxon>
        <taxon>Magnoliopsida</taxon>
        <taxon>Liliopsida</taxon>
        <taxon>Poales</taxon>
        <taxon>Poaceae</taxon>
        <taxon>BOP clade</taxon>
        <taxon>Oryzoideae</taxon>
        <taxon>Oryzeae</taxon>
        <taxon>Oryzinae</taxon>
        <taxon>Oryza</taxon>
        <taxon>Oryza sativa</taxon>
    </lineage>
</organism>
<name>Q2R4V7_ORYSJ</name>
<accession>Q2R4V7</accession>
<dbReference type="PANTHER" id="PTHR33026">
    <property type="entry name" value="OS06G0360600 PROTEIN"/>
    <property type="match status" value="1"/>
</dbReference>
<evidence type="ECO:0000313" key="3">
    <source>
        <dbReference type="EMBL" id="ABA93570.1"/>
    </source>
</evidence>
<dbReference type="AlphaFoldDB" id="Q2R4V7"/>
<feature type="coiled-coil region" evidence="1">
    <location>
        <begin position="368"/>
        <end position="402"/>
    </location>
</feature>
<gene>
    <name evidence="3" type="ordered locus">LOC_Os11g27150</name>
</gene>
<protein>
    <submittedName>
        <fullName evidence="3">Transposon protein, putative, unclassified</fullName>
    </submittedName>
</protein>
<feature type="region of interest" description="Disordered" evidence="2">
    <location>
        <begin position="242"/>
        <end position="263"/>
    </location>
</feature>
<sequence>MVIVHIFFCIIDCKAYRYLSTGDTRRPDIEGIGVRWYEDLRSTTSSPNLVGSGSVGCGGCVGSNLRCLRSFPRASLIYCGSVDIQVGLRDIGPLTIWWFYLQIENSDPVLVVPEEQPEKIPEWTTKPTLTPSLQSFIDIIDDLRRRGLSGYEVAADFVGRRIQPLQARAHPAFDYSGPEDTTRVSPDLPSFRSRFIGLNSDIVGRHVGQIMISALSGALPLTDVIGPLVDHQAAASLKESVTKEASDAVTATTSGSNVPKRGRKFSSVLGTRRKATNSVPHEEKENLRWKARAKVVHGGTDAVSSASPTATSTEVVVATKDQEATPSSPVVGLMPTRGLSTDALTWGELQVEMERILQAGARGIGHEIEEARAVALSANQRADQLARDLAEAREDLLKMRELVAGNEMQRRGLEDWMSELKGHMINIRGSLRTSFTSLHQLARECGVTTTIPAHPDEFSLTSSLTELATAMEEIPSKHSAMIGEETSNACDPEYFSRCRYAVFKDVQQRGQPDVPVVIPLLTLEPHTPLVEGDKSPSVETNMAMTSLDFENMLADRDRRIQYWKTKLDVTKLERAMVEVKKD</sequence>
<proteinExistence type="predicted"/>
<reference evidence="3" key="3">
    <citation type="submission" date="2006-01" db="EMBL/GenBank/DDBJ databases">
        <authorList>
            <person name="Buell R."/>
        </authorList>
    </citation>
    <scope>NUCLEOTIDE SEQUENCE</scope>
</reference>
<keyword evidence="1" id="KW-0175">Coiled coil</keyword>
<reference evidence="3" key="1">
    <citation type="journal article" date="2005" name="BMC Biol.">
        <title>The sequence of rice chromosomes 11 and 12, rich in disease resistance genes and recent gene duplications.</title>
        <authorList>
            <consortium name="The rice chromosomes 11 and 12 sequencing consortia"/>
        </authorList>
    </citation>
    <scope>NUCLEOTIDE SEQUENCE [LARGE SCALE GENOMIC DNA]</scope>
</reference>
<dbReference type="PANTHER" id="PTHR33026:SF7">
    <property type="entry name" value="OS03G0100275 PROTEIN"/>
    <property type="match status" value="1"/>
</dbReference>